<dbReference type="InterPro" id="IPR003594">
    <property type="entry name" value="HATPase_dom"/>
</dbReference>
<dbReference type="FunFam" id="3.30.565.10:FF:000006">
    <property type="entry name" value="Sensor histidine kinase WalK"/>
    <property type="match status" value="1"/>
</dbReference>
<dbReference type="PRINTS" id="PR00344">
    <property type="entry name" value="BCTRLSENSOR"/>
</dbReference>
<dbReference type="InterPro" id="IPR003661">
    <property type="entry name" value="HisK_dim/P_dom"/>
</dbReference>
<evidence type="ECO:0000256" key="8">
    <source>
        <dbReference type="ARBA" id="ARBA00022741"/>
    </source>
</evidence>
<proteinExistence type="predicted"/>
<dbReference type="CDD" id="cd00075">
    <property type="entry name" value="HATPase"/>
    <property type="match status" value="1"/>
</dbReference>
<dbReference type="Pfam" id="PF02518">
    <property type="entry name" value="HATPase_c"/>
    <property type="match status" value="1"/>
</dbReference>
<comment type="caution">
    <text evidence="17">The sequence shown here is derived from an EMBL/GenBank/DDBJ whole genome shotgun (WGS) entry which is preliminary data.</text>
</comment>
<dbReference type="PANTHER" id="PTHR45528">
    <property type="entry name" value="SENSOR HISTIDINE KINASE CPXA"/>
    <property type="match status" value="1"/>
</dbReference>
<evidence type="ECO:0000256" key="4">
    <source>
        <dbReference type="ARBA" id="ARBA00022475"/>
    </source>
</evidence>
<feature type="transmembrane region" description="Helical" evidence="14">
    <location>
        <begin position="6"/>
        <end position="33"/>
    </location>
</feature>
<evidence type="ECO:0000256" key="14">
    <source>
        <dbReference type="SAM" id="Phobius"/>
    </source>
</evidence>
<dbReference type="InterPro" id="IPR036890">
    <property type="entry name" value="HATPase_C_sf"/>
</dbReference>
<dbReference type="SUPFAM" id="SSF158472">
    <property type="entry name" value="HAMP domain-like"/>
    <property type="match status" value="1"/>
</dbReference>
<feature type="transmembrane region" description="Helical" evidence="14">
    <location>
        <begin position="175"/>
        <end position="195"/>
    </location>
</feature>
<dbReference type="Proteomes" id="UP000679179">
    <property type="component" value="Unassembled WGS sequence"/>
</dbReference>
<keyword evidence="11 14" id="KW-1133">Transmembrane helix</keyword>
<keyword evidence="5" id="KW-0597">Phosphoprotein</keyword>
<dbReference type="PANTHER" id="PTHR45528:SF1">
    <property type="entry name" value="SENSOR HISTIDINE KINASE CPXA"/>
    <property type="match status" value="1"/>
</dbReference>
<dbReference type="EC" id="2.7.13.3" evidence="3"/>
<dbReference type="Gene3D" id="3.30.565.10">
    <property type="entry name" value="Histidine kinase-like ATPase, C-terminal domain"/>
    <property type="match status" value="1"/>
</dbReference>
<evidence type="ECO:0000256" key="1">
    <source>
        <dbReference type="ARBA" id="ARBA00000085"/>
    </source>
</evidence>
<dbReference type="Pfam" id="PF00512">
    <property type="entry name" value="HisKA"/>
    <property type="match status" value="1"/>
</dbReference>
<keyword evidence="12" id="KW-0902">Two-component regulatory system</keyword>
<dbReference type="SUPFAM" id="SSF55874">
    <property type="entry name" value="ATPase domain of HSP90 chaperone/DNA topoisomerase II/histidine kinase"/>
    <property type="match status" value="1"/>
</dbReference>
<dbReference type="InterPro" id="IPR036097">
    <property type="entry name" value="HisK_dim/P_sf"/>
</dbReference>
<evidence type="ECO:0000256" key="2">
    <source>
        <dbReference type="ARBA" id="ARBA00004651"/>
    </source>
</evidence>
<evidence type="ECO:0000256" key="6">
    <source>
        <dbReference type="ARBA" id="ARBA00022679"/>
    </source>
</evidence>
<dbReference type="GO" id="GO:0000155">
    <property type="term" value="F:phosphorelay sensor kinase activity"/>
    <property type="evidence" value="ECO:0007669"/>
    <property type="project" value="InterPro"/>
</dbReference>
<keyword evidence="8" id="KW-0547">Nucleotide-binding</keyword>
<dbReference type="SMART" id="SM00304">
    <property type="entry name" value="HAMP"/>
    <property type="match status" value="1"/>
</dbReference>
<dbReference type="InterPro" id="IPR004358">
    <property type="entry name" value="Sig_transdc_His_kin-like_C"/>
</dbReference>
<keyword evidence="9 17" id="KW-0418">Kinase</keyword>
<evidence type="ECO:0000259" key="15">
    <source>
        <dbReference type="PROSITE" id="PS50109"/>
    </source>
</evidence>
<dbReference type="CDD" id="cd00082">
    <property type="entry name" value="HisKA"/>
    <property type="match status" value="1"/>
</dbReference>
<name>A0A919S2T6_9CLOT</name>
<accession>A0A919S2T6</accession>
<dbReference type="PROSITE" id="PS50885">
    <property type="entry name" value="HAMP"/>
    <property type="match status" value="1"/>
</dbReference>
<evidence type="ECO:0000256" key="9">
    <source>
        <dbReference type="ARBA" id="ARBA00022777"/>
    </source>
</evidence>
<evidence type="ECO:0000256" key="7">
    <source>
        <dbReference type="ARBA" id="ARBA00022692"/>
    </source>
</evidence>
<dbReference type="RefSeq" id="WP_212904871.1">
    <property type="nucleotide sequence ID" value="NZ_BOPZ01000029.1"/>
</dbReference>
<comment type="catalytic activity">
    <reaction evidence="1">
        <text>ATP + protein L-histidine = ADP + protein N-phospho-L-histidine.</text>
        <dbReference type="EC" id="2.7.13.3"/>
    </reaction>
</comment>
<dbReference type="CDD" id="cd06225">
    <property type="entry name" value="HAMP"/>
    <property type="match status" value="1"/>
</dbReference>
<keyword evidence="6" id="KW-0808">Transferase</keyword>
<dbReference type="Pfam" id="PF00672">
    <property type="entry name" value="HAMP"/>
    <property type="match status" value="1"/>
</dbReference>
<feature type="transmembrane region" description="Helical" evidence="14">
    <location>
        <begin position="141"/>
        <end position="163"/>
    </location>
</feature>
<dbReference type="EMBL" id="BOPZ01000029">
    <property type="protein sequence ID" value="GIM30193.1"/>
    <property type="molecule type" value="Genomic_DNA"/>
</dbReference>
<dbReference type="Gene3D" id="1.10.287.130">
    <property type="match status" value="1"/>
</dbReference>
<dbReference type="GO" id="GO:0005524">
    <property type="term" value="F:ATP binding"/>
    <property type="evidence" value="ECO:0007669"/>
    <property type="project" value="UniProtKB-KW"/>
</dbReference>
<dbReference type="GO" id="GO:0005886">
    <property type="term" value="C:plasma membrane"/>
    <property type="evidence" value="ECO:0007669"/>
    <property type="project" value="UniProtKB-SubCell"/>
</dbReference>
<dbReference type="InterPro" id="IPR050398">
    <property type="entry name" value="HssS/ArlS-like"/>
</dbReference>
<organism evidence="17 18">
    <name type="scientific">Clostridium polyendosporum</name>
    <dbReference type="NCBI Taxonomy" id="69208"/>
    <lineage>
        <taxon>Bacteria</taxon>
        <taxon>Bacillati</taxon>
        <taxon>Bacillota</taxon>
        <taxon>Clostridia</taxon>
        <taxon>Eubacteriales</taxon>
        <taxon>Clostridiaceae</taxon>
        <taxon>Clostridium</taxon>
    </lineage>
</organism>
<dbReference type="SMART" id="SM00387">
    <property type="entry name" value="HATPase_c"/>
    <property type="match status" value="1"/>
</dbReference>
<reference evidence="17" key="1">
    <citation type="submission" date="2021-03" db="EMBL/GenBank/DDBJ databases">
        <title>Taxonomic study of Clostridium polyendosporum from meadow-gley soil under rice.</title>
        <authorList>
            <person name="Kobayashi H."/>
            <person name="Tanizawa Y."/>
            <person name="Yagura M."/>
        </authorList>
    </citation>
    <scope>NUCLEOTIDE SEQUENCE</scope>
    <source>
        <strain evidence="17">JCM 30710</strain>
    </source>
</reference>
<keyword evidence="13 14" id="KW-0472">Membrane</keyword>
<protein>
    <recommendedName>
        <fullName evidence="3">histidine kinase</fullName>
        <ecNumber evidence="3">2.7.13.3</ecNumber>
    </recommendedName>
</protein>
<evidence type="ECO:0000256" key="3">
    <source>
        <dbReference type="ARBA" id="ARBA00012438"/>
    </source>
</evidence>
<feature type="domain" description="HAMP" evidence="16">
    <location>
        <begin position="197"/>
        <end position="249"/>
    </location>
</feature>
<dbReference type="InterPro" id="IPR003660">
    <property type="entry name" value="HAMP_dom"/>
</dbReference>
<evidence type="ECO:0000313" key="17">
    <source>
        <dbReference type="EMBL" id="GIM30193.1"/>
    </source>
</evidence>
<evidence type="ECO:0000256" key="13">
    <source>
        <dbReference type="ARBA" id="ARBA00023136"/>
    </source>
</evidence>
<dbReference type="SMART" id="SM00388">
    <property type="entry name" value="HisKA"/>
    <property type="match status" value="1"/>
</dbReference>
<dbReference type="InterPro" id="IPR005467">
    <property type="entry name" value="His_kinase_dom"/>
</dbReference>
<dbReference type="PROSITE" id="PS50109">
    <property type="entry name" value="HIS_KIN"/>
    <property type="match status" value="1"/>
</dbReference>
<evidence type="ECO:0000256" key="5">
    <source>
        <dbReference type="ARBA" id="ARBA00022553"/>
    </source>
</evidence>
<evidence type="ECO:0000256" key="10">
    <source>
        <dbReference type="ARBA" id="ARBA00022840"/>
    </source>
</evidence>
<evidence type="ECO:0000256" key="12">
    <source>
        <dbReference type="ARBA" id="ARBA00023012"/>
    </source>
</evidence>
<dbReference type="AlphaFoldDB" id="A0A919S2T6"/>
<evidence type="ECO:0000313" key="18">
    <source>
        <dbReference type="Proteomes" id="UP000679179"/>
    </source>
</evidence>
<dbReference type="SUPFAM" id="SSF47384">
    <property type="entry name" value="Homodimeric domain of signal transducing histidine kinase"/>
    <property type="match status" value="1"/>
</dbReference>
<keyword evidence="7 14" id="KW-0812">Transmembrane</keyword>
<gene>
    <name evidence="17" type="ORF">CPJCM30710_28590</name>
</gene>
<dbReference type="Gene3D" id="6.10.340.10">
    <property type="match status" value="1"/>
</dbReference>
<comment type="subcellular location">
    <subcellularLocation>
        <location evidence="2">Cell membrane</location>
        <topology evidence="2">Multi-pass membrane protein</topology>
    </subcellularLocation>
</comment>
<keyword evidence="18" id="KW-1185">Reference proteome</keyword>
<keyword evidence="10" id="KW-0067">ATP-binding</keyword>
<keyword evidence="4" id="KW-1003">Cell membrane</keyword>
<dbReference type="FunFam" id="1.10.287.130:FF:000001">
    <property type="entry name" value="Two-component sensor histidine kinase"/>
    <property type="match status" value="1"/>
</dbReference>
<feature type="domain" description="Histidine kinase" evidence="15">
    <location>
        <begin position="257"/>
        <end position="473"/>
    </location>
</feature>
<sequence length="473" mass="53633">MRKSSLVAKLLGTFTIIIGISFIITATVLSFWFQDYHFQQRKDQLDSEGKFIATAAISHLNQQKEDTLDELLGLMNFVSKSMNADILVTDYRGIVYAVTNSQDSDLIFTKLDITAMDLLQKGQPVEERNVKNKSSGRTEYIYYKPMFLGNQFSGVIIMVTPLSQIKEPLKKVYTIIWLSAILALILSSIVIYYFSEKILINPLGKINVAAKRIAKGEVENRVYINSNDEIGELAKSFNIMADSLEEVEKNRREFISNVSHELRSPITSIKGFIAGILDGIIPKDKENYYLTIAYDEIQRLARLVNDLLDLSAMEAGKLKLNISKIDVNEILKHCVINSEHKIKTKKLKVDVVLEGDNLYALGDRDRLIQVITNLIDNAIKYCNENGNLKVITKSRGSKVLVSVYNDGPGIPEIEMKYIWDRFYKSDKSRTNKISTGLGLPIVRHILNLHGEDIWVENKTVDFGVTFTFTLKKI</sequence>
<evidence type="ECO:0000256" key="11">
    <source>
        <dbReference type="ARBA" id="ARBA00022989"/>
    </source>
</evidence>
<evidence type="ECO:0000259" key="16">
    <source>
        <dbReference type="PROSITE" id="PS50885"/>
    </source>
</evidence>